<feature type="compositionally biased region" description="Low complexity" evidence="1">
    <location>
        <begin position="382"/>
        <end position="402"/>
    </location>
</feature>
<name>A0A418MNY7_9ACTN</name>
<protein>
    <submittedName>
        <fullName evidence="2">Uncharacterized protein</fullName>
    </submittedName>
</protein>
<proteinExistence type="predicted"/>
<evidence type="ECO:0000256" key="1">
    <source>
        <dbReference type="SAM" id="MobiDB-lite"/>
    </source>
</evidence>
<organism evidence="2 3">
    <name type="scientific">Micromonospora radicis</name>
    <dbReference type="NCBI Taxonomy" id="1894971"/>
    <lineage>
        <taxon>Bacteria</taxon>
        <taxon>Bacillati</taxon>
        <taxon>Actinomycetota</taxon>
        <taxon>Actinomycetes</taxon>
        <taxon>Micromonosporales</taxon>
        <taxon>Micromonosporaceae</taxon>
        <taxon>Micromonospora</taxon>
    </lineage>
</organism>
<dbReference type="Proteomes" id="UP000283832">
    <property type="component" value="Unassembled WGS sequence"/>
</dbReference>
<evidence type="ECO:0000313" key="3">
    <source>
        <dbReference type="Proteomes" id="UP000283832"/>
    </source>
</evidence>
<feature type="compositionally biased region" description="Low complexity" evidence="1">
    <location>
        <begin position="9"/>
        <end position="22"/>
    </location>
</feature>
<gene>
    <name evidence="2" type="ORF">D2L64_23910</name>
</gene>
<evidence type="ECO:0000313" key="2">
    <source>
        <dbReference type="EMBL" id="RIV33190.1"/>
    </source>
</evidence>
<keyword evidence="3" id="KW-1185">Reference proteome</keyword>
<dbReference type="AlphaFoldDB" id="A0A418MNY7"/>
<feature type="region of interest" description="Disordered" evidence="1">
    <location>
        <begin position="376"/>
        <end position="445"/>
    </location>
</feature>
<sequence length="734" mass="75856">MPAGDETTGNGANNPGASSGNGVWDWDRTINEILGGGPNGPVDRLDVQSVNWIEHEATWRDSAYVKGAFRDLKPWRYNTEPNVIHFYRWVRTNMATVVDNVIVKVRINRDEYLPKWQQWSHGSYQAVRPLLEQRSHPVFDRQSFVDAANNFHLVEQWLLSTGAMVKQQMDNINTDASGFSGSAADAFHTNLNNLHRDLTDLHGDFTNKRLQGPSAWSTMLLQGADAIGEFSQEMRAAWYSKPNWIGPDGIIYGNWLTLPPQTGPDLMERTSERSVYQAVLNSLDGSWDSAKSVDGTPFGLTDWNVTFNFSLNADDPELIRTVDILHGDSWRTIDALAKLRWVKGIKTDLDKITETLVPNKLVPKLESISLRNPTGVQDLDVAGNENPNNLNLNNPPELNLGGAPPPLDLGGGGASPPPTLDGGGGFDPNSLAGSPPPALGGGGGIGEVNAPGVGFSGIGGINGPGGVGGIGGINGPGSGIGGINGPGGVGGIGGINGPGSGIGGINGPGGVGGIGGITGPGTGVGGINSPVPPPVRGIGGITSPGTGNNPSVIRPPGLGGVGASPGGIGSGSGTGVIGVGGPEAVGEEVIEQIGGLSATPYGGGLIGVAPDGIDSYQDLGKLSADTAAKDLAAKSADGSGLGLGGGYPFMPPMGGMGSPHGGKQQEDRERKTWLTEDEEVWGTDSGEATAVLGREPLPDADVEPEVRRPDAPVTSGSPYAPTRKEPTRATRGRV</sequence>
<accession>A0A418MNY7</accession>
<feature type="region of interest" description="Disordered" evidence="1">
    <location>
        <begin position="1"/>
        <end position="23"/>
    </location>
</feature>
<feature type="compositionally biased region" description="Basic and acidic residues" evidence="1">
    <location>
        <begin position="663"/>
        <end position="674"/>
    </location>
</feature>
<feature type="region of interest" description="Disordered" evidence="1">
    <location>
        <begin position="654"/>
        <end position="734"/>
    </location>
</feature>
<comment type="caution">
    <text evidence="2">The sequence shown here is derived from an EMBL/GenBank/DDBJ whole genome shotgun (WGS) entry which is preliminary data.</text>
</comment>
<reference evidence="2 3" key="1">
    <citation type="submission" date="2018-08" db="EMBL/GenBank/DDBJ databases">
        <title>Jishengella sp. nov., isolated from a root of Azadirachta indica A. Juss. var. siamensis Valenton.</title>
        <authorList>
            <person name="Kuncharoen N."/>
            <person name="Tanasupawat S."/>
            <person name="Kudo T."/>
            <person name="Ohkuma M."/>
        </authorList>
    </citation>
    <scope>NUCLEOTIDE SEQUENCE [LARGE SCALE GENOMIC DNA]</scope>
    <source>
        <strain evidence="2 3">AZ1-13</strain>
    </source>
</reference>
<dbReference type="EMBL" id="QXEC01000032">
    <property type="protein sequence ID" value="RIV33190.1"/>
    <property type="molecule type" value="Genomic_DNA"/>
</dbReference>